<sequence>MVAVAGFVVLSVIVVDPGVTEHLATVPTCQPLHLTEAVVVEKAVLILTVLPVYGLSTMAASEALKMQVVGSDSNELVGQCLSANIALLNIGRRGGGCTGQVRQFCE</sequence>
<protein>
    <submittedName>
        <fullName evidence="1">Uncharacterized protein</fullName>
    </submittedName>
</protein>
<dbReference type="AlphaFoldDB" id="E7C5J7"/>
<organism evidence="1">
    <name type="scientific">uncultured verrucomicrobium HF0500_27H16</name>
    <dbReference type="NCBI Taxonomy" id="723600"/>
    <lineage>
        <taxon>Bacteria</taxon>
        <taxon>Pseudomonadati</taxon>
        <taxon>Verrucomicrobiota</taxon>
        <taxon>environmental samples</taxon>
    </lineage>
</organism>
<name>E7C5J7_9BACT</name>
<evidence type="ECO:0000313" key="1">
    <source>
        <dbReference type="EMBL" id="ADI22721.1"/>
    </source>
</evidence>
<reference evidence="1" key="1">
    <citation type="submission" date="2010-01" db="EMBL/GenBank/DDBJ databases">
        <title>Genome fragments of uncultured bacteria from the North Pacific subtropical Gyre.</title>
        <authorList>
            <person name="Pham V.D."/>
            <person name="Delong E.F."/>
        </authorList>
    </citation>
    <scope>NUCLEOTIDE SEQUENCE</scope>
</reference>
<proteinExistence type="predicted"/>
<accession>E7C5J7</accession>
<dbReference type="EMBL" id="GU567995">
    <property type="protein sequence ID" value="ADI22721.1"/>
    <property type="molecule type" value="Genomic_DNA"/>
</dbReference>